<feature type="region of interest" description="Disordered" evidence="1">
    <location>
        <begin position="115"/>
        <end position="138"/>
    </location>
</feature>
<protein>
    <recommendedName>
        <fullName evidence="3">EF-hand domain-containing protein</fullName>
    </recommendedName>
</protein>
<keyword evidence="2" id="KW-1133">Transmembrane helix</keyword>
<dbReference type="OrthoDB" id="5458560at2"/>
<comment type="caution">
    <text evidence="4">The sequence shown here is derived from an EMBL/GenBank/DDBJ whole genome shotgun (WGS) entry which is preliminary data.</text>
</comment>
<dbReference type="InterPro" id="IPR002048">
    <property type="entry name" value="EF_hand_dom"/>
</dbReference>
<dbReference type="InterPro" id="IPR011992">
    <property type="entry name" value="EF-hand-dom_pair"/>
</dbReference>
<evidence type="ECO:0000256" key="2">
    <source>
        <dbReference type="SAM" id="Phobius"/>
    </source>
</evidence>
<dbReference type="EMBL" id="QMIE01000020">
    <property type="protein sequence ID" value="TVM14841.1"/>
    <property type="molecule type" value="Genomic_DNA"/>
</dbReference>
<name>A0A7M3MAM0_9BACT</name>
<reference evidence="4 5" key="1">
    <citation type="submission" date="2018-06" db="EMBL/GenBank/DDBJ databases">
        <title>Complete genome of Desulfovibrio indonesiensis P37SLT.</title>
        <authorList>
            <person name="Crispim J.S."/>
            <person name="Vidigal P.M.P."/>
            <person name="Silva L.C.F."/>
            <person name="Laguardia C.N."/>
            <person name="Araujo L.C."/>
            <person name="Dias R.S."/>
            <person name="Sousa M.P."/>
            <person name="Paula S.O."/>
            <person name="Silva C."/>
        </authorList>
    </citation>
    <scope>NUCLEOTIDE SEQUENCE [LARGE SCALE GENOMIC DNA]</scope>
    <source>
        <strain evidence="4 5">P37SLT</strain>
    </source>
</reference>
<gene>
    <name evidence="4" type="ORF">DPQ33_16585</name>
</gene>
<feature type="domain" description="EF-hand" evidence="3">
    <location>
        <begin position="82"/>
        <end position="117"/>
    </location>
</feature>
<dbReference type="SUPFAM" id="SSF47473">
    <property type="entry name" value="EF-hand"/>
    <property type="match status" value="1"/>
</dbReference>
<dbReference type="Proteomes" id="UP000448292">
    <property type="component" value="Unassembled WGS sequence"/>
</dbReference>
<keyword evidence="2" id="KW-0812">Transmembrane</keyword>
<accession>A0A7M3MAM0</accession>
<dbReference type="Pfam" id="PF13202">
    <property type="entry name" value="EF-hand_5"/>
    <property type="match status" value="2"/>
</dbReference>
<evidence type="ECO:0000256" key="1">
    <source>
        <dbReference type="SAM" id="MobiDB-lite"/>
    </source>
</evidence>
<dbReference type="PROSITE" id="PS00018">
    <property type="entry name" value="EF_HAND_1"/>
    <property type="match status" value="1"/>
</dbReference>
<dbReference type="PROSITE" id="PS50222">
    <property type="entry name" value="EF_HAND_2"/>
    <property type="match status" value="1"/>
</dbReference>
<feature type="compositionally biased region" description="Basic and acidic residues" evidence="1">
    <location>
        <begin position="122"/>
        <end position="138"/>
    </location>
</feature>
<feature type="transmembrane region" description="Helical" evidence="2">
    <location>
        <begin position="31"/>
        <end position="50"/>
    </location>
</feature>
<dbReference type="AlphaFoldDB" id="A0A7M3MAM0"/>
<keyword evidence="5" id="KW-1185">Reference proteome</keyword>
<keyword evidence="2" id="KW-0472">Membrane</keyword>
<evidence type="ECO:0000313" key="5">
    <source>
        <dbReference type="Proteomes" id="UP000448292"/>
    </source>
</evidence>
<dbReference type="InterPro" id="IPR018247">
    <property type="entry name" value="EF_Hand_1_Ca_BS"/>
</dbReference>
<dbReference type="GO" id="GO:0005509">
    <property type="term" value="F:calcium ion binding"/>
    <property type="evidence" value="ECO:0007669"/>
    <property type="project" value="InterPro"/>
</dbReference>
<dbReference type="SMART" id="SM00054">
    <property type="entry name" value="EFh"/>
    <property type="match status" value="2"/>
</dbReference>
<proteinExistence type="predicted"/>
<evidence type="ECO:0000313" key="4">
    <source>
        <dbReference type="EMBL" id="TVM14841.1"/>
    </source>
</evidence>
<dbReference type="Gene3D" id="1.10.238.10">
    <property type="entry name" value="EF-hand"/>
    <property type="match status" value="1"/>
</dbReference>
<sequence>MACQITIHGYDGPTPLHTTHDFRRNPMRTQIFRIALAFMAAATFALAPAAHAGSGKYFAEFEDMDANGDGIVEMDEFTEHFKDNADPAGAFSIIDRDSDGTLDKEEWDSFMKVHGHGGGMKGKGDAHGMENPHGKMGE</sequence>
<organism evidence="4 5">
    <name type="scientific">Oceanidesulfovibrio indonesiensis</name>
    <dbReference type="NCBI Taxonomy" id="54767"/>
    <lineage>
        <taxon>Bacteria</taxon>
        <taxon>Pseudomonadati</taxon>
        <taxon>Thermodesulfobacteriota</taxon>
        <taxon>Desulfovibrionia</taxon>
        <taxon>Desulfovibrionales</taxon>
        <taxon>Desulfovibrionaceae</taxon>
        <taxon>Oceanidesulfovibrio</taxon>
    </lineage>
</organism>
<evidence type="ECO:0000259" key="3">
    <source>
        <dbReference type="PROSITE" id="PS50222"/>
    </source>
</evidence>